<dbReference type="OrthoDB" id="5384459at2759"/>
<proteinExistence type="predicted"/>
<keyword evidence="2" id="KW-0472">Membrane</keyword>
<dbReference type="Pfam" id="PF25130">
    <property type="entry name" value="DUF7820"/>
    <property type="match status" value="2"/>
</dbReference>
<feature type="region of interest" description="Disordered" evidence="1">
    <location>
        <begin position="1"/>
        <end position="146"/>
    </location>
</feature>
<feature type="region of interest" description="Disordered" evidence="1">
    <location>
        <begin position="163"/>
        <end position="226"/>
    </location>
</feature>
<dbReference type="PANTHER" id="PTHR42078">
    <property type="entry name" value="GLUCAN 1, 4-ALPHA-GLUCOSIDASE"/>
    <property type="match status" value="1"/>
</dbReference>
<feature type="domain" description="DUF7820" evidence="3">
    <location>
        <begin position="284"/>
        <end position="464"/>
    </location>
</feature>
<dbReference type="EMBL" id="MU005987">
    <property type="protein sequence ID" value="KAF2859870.1"/>
    <property type="molecule type" value="Genomic_DNA"/>
</dbReference>
<feature type="compositionally biased region" description="Acidic residues" evidence="1">
    <location>
        <begin position="17"/>
        <end position="30"/>
    </location>
</feature>
<accession>A0A6A7BXB5</accession>
<organism evidence="4 5">
    <name type="scientific">Piedraia hortae CBS 480.64</name>
    <dbReference type="NCBI Taxonomy" id="1314780"/>
    <lineage>
        <taxon>Eukaryota</taxon>
        <taxon>Fungi</taxon>
        <taxon>Dikarya</taxon>
        <taxon>Ascomycota</taxon>
        <taxon>Pezizomycotina</taxon>
        <taxon>Dothideomycetes</taxon>
        <taxon>Dothideomycetidae</taxon>
        <taxon>Capnodiales</taxon>
        <taxon>Piedraiaceae</taxon>
        <taxon>Piedraia</taxon>
    </lineage>
</organism>
<name>A0A6A7BXB5_9PEZI</name>
<dbReference type="AlphaFoldDB" id="A0A6A7BXB5"/>
<protein>
    <recommendedName>
        <fullName evidence="3">DUF7820 domain-containing protein</fullName>
    </recommendedName>
</protein>
<evidence type="ECO:0000259" key="3">
    <source>
        <dbReference type="Pfam" id="PF25130"/>
    </source>
</evidence>
<evidence type="ECO:0000256" key="2">
    <source>
        <dbReference type="SAM" id="Phobius"/>
    </source>
</evidence>
<gene>
    <name evidence="4" type="ORF">K470DRAFT_258394</name>
</gene>
<sequence>MAPSDNAPTHDALADVFGDEYASDASDDFDENHVADGYRPPTAARQSSPRGSIRKMPPTQPSLNNPFASPEDDSDYGRRTGAAGPSHPYGSYTQGTDSLQGADFDESVDDIQLQMRSPRRAADEAEIMPVDGSGHTEQLPPYSRYPEEAPEKLPLLVAPPTLHSRAPVAGSDPGMPLMHTPLLPPRQVQEGGRTPESSPASPARERTPPPPPPPASEKNWRDKKWRDKTWKEKRKTKFCGIPLWWILLSVGVFLFIVIVLGSVIGPFEANEHEQASDFQKGSSTLWDASSISPPSTIVLATGTYLLTLSTPQEAQSGCLTEAGQQCAWDCNIATPANQTSPPSLGIWVGTGPDGELGAQINTLPRVALKNNLTFYGTQVLQMSTSFSRLTTVKDLDDSSKGTAYYWSAFWDKIVTVSEADFDPSSMKLNRRQDPSEAAPGSKPWICIWNNTFVEGFIYAERPISNLPPMATSTGHRALFNDRHVAQPTAIYPYIVKIEEKRLSGNTVSPYCQQYQVLNDGRINPVGGRYGKSVIVKLDEYDPDPYANRRQKRSKSKADPALSCHCQWTSGLG</sequence>
<evidence type="ECO:0000313" key="4">
    <source>
        <dbReference type="EMBL" id="KAF2859870.1"/>
    </source>
</evidence>
<dbReference type="InterPro" id="IPR056722">
    <property type="entry name" value="DUF7820"/>
</dbReference>
<feature type="domain" description="DUF7820" evidence="3">
    <location>
        <begin position="471"/>
        <end position="568"/>
    </location>
</feature>
<keyword evidence="5" id="KW-1185">Reference proteome</keyword>
<evidence type="ECO:0000313" key="5">
    <source>
        <dbReference type="Proteomes" id="UP000799421"/>
    </source>
</evidence>
<dbReference type="PANTHER" id="PTHR42078:SF1">
    <property type="entry name" value="GLUCAN 1, 4-ALPHA-GLUCOSIDASE"/>
    <property type="match status" value="1"/>
</dbReference>
<evidence type="ECO:0000256" key="1">
    <source>
        <dbReference type="SAM" id="MobiDB-lite"/>
    </source>
</evidence>
<keyword evidence="2" id="KW-0812">Transmembrane</keyword>
<dbReference type="Proteomes" id="UP000799421">
    <property type="component" value="Unassembled WGS sequence"/>
</dbReference>
<feature type="transmembrane region" description="Helical" evidence="2">
    <location>
        <begin position="243"/>
        <end position="264"/>
    </location>
</feature>
<keyword evidence="2" id="KW-1133">Transmembrane helix</keyword>
<reference evidence="4" key="1">
    <citation type="journal article" date="2020" name="Stud. Mycol.">
        <title>101 Dothideomycetes genomes: a test case for predicting lifestyles and emergence of pathogens.</title>
        <authorList>
            <person name="Haridas S."/>
            <person name="Albert R."/>
            <person name="Binder M."/>
            <person name="Bloem J."/>
            <person name="Labutti K."/>
            <person name="Salamov A."/>
            <person name="Andreopoulos B."/>
            <person name="Baker S."/>
            <person name="Barry K."/>
            <person name="Bills G."/>
            <person name="Bluhm B."/>
            <person name="Cannon C."/>
            <person name="Castanera R."/>
            <person name="Culley D."/>
            <person name="Daum C."/>
            <person name="Ezra D."/>
            <person name="Gonzalez J."/>
            <person name="Henrissat B."/>
            <person name="Kuo A."/>
            <person name="Liang C."/>
            <person name="Lipzen A."/>
            <person name="Lutzoni F."/>
            <person name="Magnuson J."/>
            <person name="Mondo S."/>
            <person name="Nolan M."/>
            <person name="Ohm R."/>
            <person name="Pangilinan J."/>
            <person name="Park H.-J."/>
            <person name="Ramirez L."/>
            <person name="Alfaro M."/>
            <person name="Sun H."/>
            <person name="Tritt A."/>
            <person name="Yoshinaga Y."/>
            <person name="Zwiers L.-H."/>
            <person name="Turgeon B."/>
            <person name="Goodwin S."/>
            <person name="Spatafora J."/>
            <person name="Crous P."/>
            <person name="Grigoriev I."/>
        </authorList>
    </citation>
    <scope>NUCLEOTIDE SEQUENCE</scope>
    <source>
        <strain evidence="4">CBS 480.64</strain>
    </source>
</reference>